<protein>
    <recommendedName>
        <fullName evidence="5">Thioredoxin-like fold domain-containing protein</fullName>
    </recommendedName>
</protein>
<comment type="caution">
    <text evidence="3">The sequence shown here is derived from an EMBL/GenBank/DDBJ whole genome shotgun (WGS) entry which is preliminary data.</text>
</comment>
<evidence type="ECO:0000313" key="4">
    <source>
        <dbReference type="Proteomes" id="UP000237153"/>
    </source>
</evidence>
<reference evidence="3 4" key="1">
    <citation type="submission" date="2018-01" db="EMBL/GenBank/DDBJ databases">
        <title>Metagenomic assembled genomes from two thermal pools in the Uzon Caldera, Kamchatka, Russia.</title>
        <authorList>
            <person name="Wilkins L."/>
            <person name="Ettinger C."/>
        </authorList>
    </citation>
    <scope>NUCLEOTIDE SEQUENCE [LARGE SCALE GENOMIC DNA]</scope>
    <source>
        <strain evidence="3">ZAV-06</strain>
    </source>
</reference>
<dbReference type="AlphaFoldDB" id="A0A2J6N8W2"/>
<dbReference type="Proteomes" id="UP000652307">
    <property type="component" value="Unassembled WGS sequence"/>
</dbReference>
<dbReference type="EMBL" id="JADEZV010000001">
    <property type="protein sequence ID" value="MBE9390502.1"/>
    <property type="molecule type" value="Genomic_DNA"/>
</dbReference>
<accession>A0A2J6N8W2</accession>
<sequence>MLSASQIQVPSDSYSTKIYAYKPKITLILDWSYESSETIKNVLKAKKTLFMNYLIDIDVDMINLQLIAPSENLNNNYNPPAVFLNGKLLSESRTVSEEEIIDLVLSESISENKDLQIEIPSSIKQNPVFGSSALAYSSL</sequence>
<reference evidence="2" key="3">
    <citation type="submission" date="2020-10" db="EMBL/GenBank/DDBJ databases">
        <title>Fervidococcus fontis strain 3639Fd - the first crenarchaeon capable of growth on lipids.</title>
        <authorList>
            <person name="Kochetkova T.V."/>
            <person name="Elcheninov A.G."/>
            <person name="Toschakov S.V."/>
            <person name="Kublanov I.V."/>
        </authorList>
    </citation>
    <scope>NUCLEOTIDE SEQUENCE</scope>
    <source>
        <strain evidence="2">3639Fd</strain>
    </source>
</reference>
<dbReference type="Proteomes" id="UP000237153">
    <property type="component" value="Unassembled WGS sequence"/>
</dbReference>
<evidence type="ECO:0000313" key="2">
    <source>
        <dbReference type="EMBL" id="MBE9390502.1"/>
    </source>
</evidence>
<dbReference type="EMBL" id="DSFH01000056">
    <property type="protein sequence ID" value="HEW64290.1"/>
    <property type="molecule type" value="Genomic_DNA"/>
</dbReference>
<organism evidence="3 4">
    <name type="scientific">Fervidicoccus fontis</name>
    <dbReference type="NCBI Taxonomy" id="683846"/>
    <lineage>
        <taxon>Archaea</taxon>
        <taxon>Thermoproteota</taxon>
        <taxon>Thermoprotei</taxon>
        <taxon>Fervidicoccales</taxon>
        <taxon>Fervidicoccaceae</taxon>
        <taxon>Fervidicoccus</taxon>
    </lineage>
</organism>
<evidence type="ECO:0000313" key="1">
    <source>
        <dbReference type="EMBL" id="HEW64290.1"/>
    </source>
</evidence>
<proteinExistence type="predicted"/>
<evidence type="ECO:0008006" key="5">
    <source>
        <dbReference type="Google" id="ProtNLM"/>
    </source>
</evidence>
<dbReference type="RefSeq" id="WP_014558272.1">
    <property type="nucleotide sequence ID" value="NZ_DSFH01000056.1"/>
</dbReference>
<gene>
    <name evidence="3" type="ORF">C0188_01425</name>
    <name evidence="1" type="ORF">ENO39_04460</name>
    <name evidence="2" type="ORF">IOK49_00155</name>
</gene>
<name>A0A2J6N8W2_9CREN</name>
<evidence type="ECO:0000313" key="3">
    <source>
        <dbReference type="EMBL" id="PMB75869.1"/>
    </source>
</evidence>
<dbReference type="Proteomes" id="UP000886076">
    <property type="component" value="Unassembled WGS sequence"/>
</dbReference>
<dbReference type="EMBL" id="PNIM01000005">
    <property type="protein sequence ID" value="PMB75869.1"/>
    <property type="molecule type" value="Genomic_DNA"/>
</dbReference>
<dbReference type="GeneID" id="12450232"/>
<reference evidence="1" key="2">
    <citation type="journal article" date="2020" name="mSystems">
        <title>Genome- and Community-Level Interaction Insights into Carbon Utilization and Element Cycling Functions of Hydrothermarchaeota in Hydrothermal Sediment.</title>
        <authorList>
            <person name="Zhou Z."/>
            <person name="Liu Y."/>
            <person name="Xu W."/>
            <person name="Pan J."/>
            <person name="Luo Z.H."/>
            <person name="Li M."/>
        </authorList>
    </citation>
    <scope>NUCLEOTIDE SEQUENCE [LARGE SCALE GENOMIC DNA]</scope>
    <source>
        <strain evidence="1">SpSt-1261</strain>
    </source>
</reference>